<feature type="region of interest" description="Disordered" evidence="5">
    <location>
        <begin position="1"/>
        <end position="51"/>
    </location>
</feature>
<dbReference type="AlphaFoldDB" id="A0AAE0J3X4"/>
<sequence length="548" mass="59569">MRHPAGRSGDDGPETSKTIDEQAPLLSNERLAVDADEPEPECEPEDQGKDSDARRVLMRRVVVMAGVLMFIISLAGGLSVPPMTAAMEGILCRQMHPEVAHGIPPIRGVLDVFKDRVCKENDVQRYLALLRGWGATFDCVPGLLTAIPWGIVSDRWGRQPVLVLGVLGLNLSIVWVYFIFYFFDVFPLWAVWFSSFFLLIGGSGTVLLAMIYTILADVVPVAGRATVFFQLTALYLSGQMLGGPLAGTLMRYNLWISLSLALGLLMLSNVIAMWLPETVGVHDGRGRAGYEELERVTIESDDSSSTAGPDTDDAEPSLAHGIRQKTRDSLVKVWGFVLGNRGTTFLMVSLVFVILGRFVQEVLMQYATKRYEWDYAQAAFILTILSATSLATLLALLPAASWLSISYFNMYSLSKDIWLARISGIVQIVGCLIIAMAGNGHVLSVGLVWFGLGSGLPSLIRSLVNSLVEEHHIGIANTLVGFMETMGVMIAGPILAESLTLGSNLGGVWVGLPFFVAALLFSVSTLIVWLFRLPAGLARRPSSSLSEA</sequence>
<evidence type="ECO:0000256" key="1">
    <source>
        <dbReference type="ARBA" id="ARBA00004141"/>
    </source>
</evidence>
<feature type="transmembrane region" description="Helical" evidence="6">
    <location>
        <begin position="61"/>
        <end position="80"/>
    </location>
</feature>
<keyword evidence="3 6" id="KW-1133">Transmembrane helix</keyword>
<evidence type="ECO:0000256" key="6">
    <source>
        <dbReference type="SAM" id="Phobius"/>
    </source>
</evidence>
<comment type="subcellular location">
    <subcellularLocation>
        <location evidence="1">Membrane</location>
        <topology evidence="1">Multi-pass membrane protein</topology>
    </subcellularLocation>
</comment>
<evidence type="ECO:0000256" key="2">
    <source>
        <dbReference type="ARBA" id="ARBA00022692"/>
    </source>
</evidence>
<gene>
    <name evidence="7" type="ORF">B0T19DRAFT_27893</name>
</gene>
<dbReference type="Pfam" id="PF07690">
    <property type="entry name" value="MFS_1"/>
    <property type="match status" value="1"/>
</dbReference>
<keyword evidence="4 6" id="KW-0472">Membrane</keyword>
<dbReference type="GO" id="GO:0022857">
    <property type="term" value="F:transmembrane transporter activity"/>
    <property type="evidence" value="ECO:0007669"/>
    <property type="project" value="InterPro"/>
</dbReference>
<dbReference type="SUPFAM" id="SSF103473">
    <property type="entry name" value="MFS general substrate transporter"/>
    <property type="match status" value="1"/>
</dbReference>
<evidence type="ECO:0000256" key="5">
    <source>
        <dbReference type="SAM" id="MobiDB-lite"/>
    </source>
</evidence>
<evidence type="ECO:0000313" key="7">
    <source>
        <dbReference type="EMBL" id="KAK3336087.1"/>
    </source>
</evidence>
<dbReference type="Gene3D" id="1.20.1250.20">
    <property type="entry name" value="MFS general substrate transporter like domains"/>
    <property type="match status" value="1"/>
</dbReference>
<feature type="transmembrane region" description="Helical" evidence="6">
    <location>
        <begin position="443"/>
        <end position="464"/>
    </location>
</feature>
<organism evidence="7 8">
    <name type="scientific">Cercophora scortea</name>
    <dbReference type="NCBI Taxonomy" id="314031"/>
    <lineage>
        <taxon>Eukaryota</taxon>
        <taxon>Fungi</taxon>
        <taxon>Dikarya</taxon>
        <taxon>Ascomycota</taxon>
        <taxon>Pezizomycotina</taxon>
        <taxon>Sordariomycetes</taxon>
        <taxon>Sordariomycetidae</taxon>
        <taxon>Sordariales</taxon>
        <taxon>Lasiosphaeriaceae</taxon>
        <taxon>Cercophora</taxon>
    </lineage>
</organism>
<name>A0AAE0J3X4_9PEZI</name>
<dbReference type="PANTHER" id="PTHR23507">
    <property type="entry name" value="ZGC:174356"/>
    <property type="match status" value="1"/>
</dbReference>
<feature type="transmembrane region" description="Helical" evidence="6">
    <location>
        <begin position="227"/>
        <end position="246"/>
    </location>
</feature>
<dbReference type="InterPro" id="IPR011701">
    <property type="entry name" value="MFS"/>
</dbReference>
<feature type="region of interest" description="Disordered" evidence="5">
    <location>
        <begin position="298"/>
        <end position="318"/>
    </location>
</feature>
<feature type="transmembrane region" description="Helical" evidence="6">
    <location>
        <begin position="418"/>
        <end position="437"/>
    </location>
</feature>
<feature type="compositionally biased region" description="Acidic residues" evidence="5">
    <location>
        <begin position="34"/>
        <end position="45"/>
    </location>
</feature>
<proteinExistence type="predicted"/>
<protein>
    <submittedName>
        <fullName evidence="7">Major facilitator superfamily domain-containing protein</fullName>
    </submittedName>
</protein>
<feature type="transmembrane region" description="Helical" evidence="6">
    <location>
        <begin position="161"/>
        <end position="183"/>
    </location>
</feature>
<reference evidence="7" key="2">
    <citation type="submission" date="2023-06" db="EMBL/GenBank/DDBJ databases">
        <authorList>
            <consortium name="Lawrence Berkeley National Laboratory"/>
            <person name="Haridas S."/>
            <person name="Hensen N."/>
            <person name="Bonometti L."/>
            <person name="Westerberg I."/>
            <person name="Brannstrom I.O."/>
            <person name="Guillou S."/>
            <person name="Cros-Aarteil S."/>
            <person name="Calhoun S."/>
            <person name="Kuo A."/>
            <person name="Mondo S."/>
            <person name="Pangilinan J."/>
            <person name="Riley R."/>
            <person name="Labutti K."/>
            <person name="Andreopoulos B."/>
            <person name="Lipzen A."/>
            <person name="Chen C."/>
            <person name="Yanf M."/>
            <person name="Daum C."/>
            <person name="Ng V."/>
            <person name="Clum A."/>
            <person name="Steindorff A."/>
            <person name="Ohm R."/>
            <person name="Martin F."/>
            <person name="Silar P."/>
            <person name="Natvig D."/>
            <person name="Lalanne C."/>
            <person name="Gautier V."/>
            <person name="Ament-Velasquez S.L."/>
            <person name="Kruys A."/>
            <person name="Hutchinson M.I."/>
            <person name="Powell A.J."/>
            <person name="Barry K."/>
            <person name="Miller A.N."/>
            <person name="Grigoriev I.V."/>
            <person name="Debuchy R."/>
            <person name="Gladieux P."/>
            <person name="Thoren M.H."/>
            <person name="Johannesson H."/>
        </authorList>
    </citation>
    <scope>NUCLEOTIDE SEQUENCE</scope>
    <source>
        <strain evidence="7">SMH4131-1</strain>
    </source>
</reference>
<feature type="transmembrane region" description="Helical" evidence="6">
    <location>
        <begin position="375"/>
        <end position="397"/>
    </location>
</feature>
<keyword evidence="2 6" id="KW-0812">Transmembrane</keyword>
<evidence type="ECO:0000256" key="3">
    <source>
        <dbReference type="ARBA" id="ARBA00022989"/>
    </source>
</evidence>
<feature type="transmembrane region" description="Helical" evidence="6">
    <location>
        <begin position="189"/>
        <end position="215"/>
    </location>
</feature>
<dbReference type="Proteomes" id="UP001286456">
    <property type="component" value="Unassembled WGS sequence"/>
</dbReference>
<dbReference type="GO" id="GO:0016020">
    <property type="term" value="C:membrane"/>
    <property type="evidence" value="ECO:0007669"/>
    <property type="project" value="UniProtKB-SubCell"/>
</dbReference>
<feature type="transmembrane region" description="Helical" evidence="6">
    <location>
        <begin position="252"/>
        <end position="275"/>
    </location>
</feature>
<reference evidence="7" key="1">
    <citation type="journal article" date="2023" name="Mol. Phylogenet. Evol.">
        <title>Genome-scale phylogeny and comparative genomics of the fungal order Sordariales.</title>
        <authorList>
            <person name="Hensen N."/>
            <person name="Bonometti L."/>
            <person name="Westerberg I."/>
            <person name="Brannstrom I.O."/>
            <person name="Guillou S."/>
            <person name="Cros-Aarteil S."/>
            <person name="Calhoun S."/>
            <person name="Haridas S."/>
            <person name="Kuo A."/>
            <person name="Mondo S."/>
            <person name="Pangilinan J."/>
            <person name="Riley R."/>
            <person name="LaButti K."/>
            <person name="Andreopoulos B."/>
            <person name="Lipzen A."/>
            <person name="Chen C."/>
            <person name="Yan M."/>
            <person name="Daum C."/>
            <person name="Ng V."/>
            <person name="Clum A."/>
            <person name="Steindorff A."/>
            <person name="Ohm R.A."/>
            <person name="Martin F."/>
            <person name="Silar P."/>
            <person name="Natvig D.O."/>
            <person name="Lalanne C."/>
            <person name="Gautier V."/>
            <person name="Ament-Velasquez S.L."/>
            <person name="Kruys A."/>
            <person name="Hutchinson M.I."/>
            <person name="Powell A.J."/>
            <person name="Barry K."/>
            <person name="Miller A.N."/>
            <person name="Grigoriev I.V."/>
            <person name="Debuchy R."/>
            <person name="Gladieux P."/>
            <person name="Hiltunen Thoren M."/>
            <person name="Johannesson H."/>
        </authorList>
    </citation>
    <scope>NUCLEOTIDE SEQUENCE</scope>
    <source>
        <strain evidence="7">SMH4131-1</strain>
    </source>
</reference>
<feature type="transmembrane region" description="Helical" evidence="6">
    <location>
        <begin position="508"/>
        <end position="531"/>
    </location>
</feature>
<comment type="caution">
    <text evidence="7">The sequence shown here is derived from an EMBL/GenBank/DDBJ whole genome shotgun (WGS) entry which is preliminary data.</text>
</comment>
<dbReference type="EMBL" id="JAUEPO010000001">
    <property type="protein sequence ID" value="KAK3336087.1"/>
    <property type="molecule type" value="Genomic_DNA"/>
</dbReference>
<evidence type="ECO:0000313" key="8">
    <source>
        <dbReference type="Proteomes" id="UP001286456"/>
    </source>
</evidence>
<feature type="transmembrane region" description="Helical" evidence="6">
    <location>
        <begin position="476"/>
        <end position="496"/>
    </location>
</feature>
<evidence type="ECO:0000256" key="4">
    <source>
        <dbReference type="ARBA" id="ARBA00023136"/>
    </source>
</evidence>
<accession>A0AAE0J3X4</accession>
<dbReference type="InterPro" id="IPR036259">
    <property type="entry name" value="MFS_trans_sf"/>
</dbReference>
<feature type="transmembrane region" description="Helical" evidence="6">
    <location>
        <begin position="333"/>
        <end position="355"/>
    </location>
</feature>
<keyword evidence="8" id="KW-1185">Reference proteome</keyword>
<dbReference type="PANTHER" id="PTHR23507:SF1">
    <property type="entry name" value="FI18259P1-RELATED"/>
    <property type="match status" value="1"/>
</dbReference>